<proteinExistence type="predicted"/>
<sequence length="274" mass="29828">MKGSIAVTNFSKDNLAVQWFLREVDLRLTPTGRPSRRLTRGASQGILTTGTAVDTLRSAVTTPTSASTSLQEGPYQSARTGETFQESWPAGPGFPMTYMLDPFQSHQYPSYIHANPGDIGGNTYAGQGNNQTGSVGQESFPVDPRLVAVNRQGEPAEPLGQPVDPRLVAANRQGEPAGSLGHPVDPRLVAANRHGQPAVPHAHPDSSMTTGSRQKEPEKDQEEEEEERKDDDQDNNDDDDDDEEEEEEDYEDEDDDAPENMLSGKPVGNPGQYQ</sequence>
<accession>A0A0D2JPD5</accession>
<reference evidence="2 3" key="1">
    <citation type="submission" date="2015-01" db="EMBL/GenBank/DDBJ databases">
        <title>The Genome Sequence of Fonsecaea multimorphosa CBS 102226.</title>
        <authorList>
            <consortium name="The Broad Institute Genomics Platform"/>
            <person name="Cuomo C."/>
            <person name="de Hoog S."/>
            <person name="Gorbushina A."/>
            <person name="Stielow B."/>
            <person name="Teixiera M."/>
            <person name="Abouelleil A."/>
            <person name="Chapman S.B."/>
            <person name="Priest M."/>
            <person name="Young S.K."/>
            <person name="Wortman J."/>
            <person name="Nusbaum C."/>
            <person name="Birren B."/>
        </authorList>
    </citation>
    <scope>NUCLEOTIDE SEQUENCE [LARGE SCALE GENOMIC DNA]</scope>
    <source>
        <strain evidence="2 3">CBS 102226</strain>
    </source>
</reference>
<evidence type="ECO:0000313" key="2">
    <source>
        <dbReference type="EMBL" id="KIX92329.1"/>
    </source>
</evidence>
<gene>
    <name evidence="2" type="ORF">Z520_11937</name>
</gene>
<dbReference type="VEuPathDB" id="FungiDB:Z520_11937"/>
<evidence type="ECO:0000313" key="3">
    <source>
        <dbReference type="Proteomes" id="UP000053411"/>
    </source>
</evidence>
<organism evidence="2 3">
    <name type="scientific">Fonsecaea multimorphosa CBS 102226</name>
    <dbReference type="NCBI Taxonomy" id="1442371"/>
    <lineage>
        <taxon>Eukaryota</taxon>
        <taxon>Fungi</taxon>
        <taxon>Dikarya</taxon>
        <taxon>Ascomycota</taxon>
        <taxon>Pezizomycotina</taxon>
        <taxon>Eurotiomycetes</taxon>
        <taxon>Chaetothyriomycetidae</taxon>
        <taxon>Chaetothyriales</taxon>
        <taxon>Herpotrichiellaceae</taxon>
        <taxon>Fonsecaea</taxon>
    </lineage>
</organism>
<dbReference type="EMBL" id="KN848106">
    <property type="protein sequence ID" value="KIX92329.1"/>
    <property type="molecule type" value="Genomic_DNA"/>
</dbReference>
<feature type="compositionally biased region" description="Acidic residues" evidence="1">
    <location>
        <begin position="219"/>
        <end position="258"/>
    </location>
</feature>
<dbReference type="GeneID" id="27717683"/>
<keyword evidence="3" id="KW-1185">Reference proteome</keyword>
<dbReference type="RefSeq" id="XP_016626452.1">
    <property type="nucleotide sequence ID" value="XM_016782424.1"/>
</dbReference>
<dbReference type="AlphaFoldDB" id="A0A0D2JPD5"/>
<name>A0A0D2JPD5_9EURO</name>
<dbReference type="Proteomes" id="UP000053411">
    <property type="component" value="Unassembled WGS sequence"/>
</dbReference>
<protein>
    <submittedName>
        <fullName evidence="2">Uncharacterized protein</fullName>
    </submittedName>
</protein>
<evidence type="ECO:0000256" key="1">
    <source>
        <dbReference type="SAM" id="MobiDB-lite"/>
    </source>
</evidence>
<feature type="region of interest" description="Disordered" evidence="1">
    <location>
        <begin position="196"/>
        <end position="274"/>
    </location>
</feature>